<sequence>MTASAKNWLPRLAALGAALLGVFLLLGAWGHLQAVAQAVWSDGIEPTPRRWTLILPAAILATAGLVNLAASKPLWSGSGPSLYAALAGNGLTLAYLLFLLVTGVPGHPVGLFTSLVVCEFLVLVAVRAGLRWPAQQSPA</sequence>
<name>A0A5N0T3K0_9GAMM</name>
<dbReference type="AlphaFoldDB" id="A0A5N0T3K0"/>
<proteinExistence type="predicted"/>
<evidence type="ECO:0000256" key="1">
    <source>
        <dbReference type="SAM" id="Phobius"/>
    </source>
</evidence>
<evidence type="ECO:0000313" key="3">
    <source>
        <dbReference type="Proteomes" id="UP000325372"/>
    </source>
</evidence>
<keyword evidence="1" id="KW-1133">Transmembrane helix</keyword>
<organism evidence="2 3">
    <name type="scientific">Marinihelvus fidelis</name>
    <dbReference type="NCBI Taxonomy" id="2613842"/>
    <lineage>
        <taxon>Bacteria</taxon>
        <taxon>Pseudomonadati</taxon>
        <taxon>Pseudomonadota</taxon>
        <taxon>Gammaproteobacteria</taxon>
        <taxon>Chromatiales</taxon>
        <taxon>Wenzhouxiangellaceae</taxon>
        <taxon>Marinihelvus</taxon>
    </lineage>
</organism>
<feature type="transmembrane region" description="Helical" evidence="1">
    <location>
        <begin position="82"/>
        <end position="103"/>
    </location>
</feature>
<accession>A0A5N0T3K0</accession>
<evidence type="ECO:0000313" key="2">
    <source>
        <dbReference type="EMBL" id="KAA9129645.1"/>
    </source>
</evidence>
<feature type="transmembrane region" description="Helical" evidence="1">
    <location>
        <begin position="109"/>
        <end position="130"/>
    </location>
</feature>
<keyword evidence="3" id="KW-1185">Reference proteome</keyword>
<dbReference type="EMBL" id="VYXP01000013">
    <property type="protein sequence ID" value="KAA9129645.1"/>
    <property type="molecule type" value="Genomic_DNA"/>
</dbReference>
<feature type="transmembrane region" description="Helical" evidence="1">
    <location>
        <begin position="50"/>
        <end position="70"/>
    </location>
</feature>
<dbReference type="Proteomes" id="UP000325372">
    <property type="component" value="Unassembled WGS sequence"/>
</dbReference>
<protein>
    <submittedName>
        <fullName evidence="2">Uncharacterized protein</fullName>
    </submittedName>
</protein>
<reference evidence="2 3" key="1">
    <citation type="submission" date="2019-09" db="EMBL/GenBank/DDBJ databases">
        <title>Wenzhouxiangella sp. Genome sequencing and assembly.</title>
        <authorList>
            <person name="Zhang R."/>
        </authorList>
    </citation>
    <scope>NUCLEOTIDE SEQUENCE [LARGE SCALE GENOMIC DNA]</scope>
    <source>
        <strain evidence="2 3">W260</strain>
    </source>
</reference>
<dbReference type="RefSeq" id="WP_150865501.1">
    <property type="nucleotide sequence ID" value="NZ_VYXP01000013.1"/>
</dbReference>
<comment type="caution">
    <text evidence="2">The sequence shown here is derived from an EMBL/GenBank/DDBJ whole genome shotgun (WGS) entry which is preliminary data.</text>
</comment>
<gene>
    <name evidence="2" type="ORF">F3N42_14875</name>
</gene>
<keyword evidence="1" id="KW-0472">Membrane</keyword>
<keyword evidence="1" id="KW-0812">Transmembrane</keyword>